<protein>
    <submittedName>
        <fullName evidence="1">F12M16.7</fullName>
    </submittedName>
</protein>
<dbReference type="AlphaFoldDB" id="Q9MAI4"/>
<dbReference type="EMBL" id="AC008007">
    <property type="protein sequence ID" value="AAF69553.1"/>
    <property type="molecule type" value="Genomic_DNA"/>
</dbReference>
<name>Q9MAI4_ARATH</name>
<evidence type="ECO:0000313" key="1">
    <source>
        <dbReference type="EMBL" id="AAF69553.1"/>
    </source>
</evidence>
<sequence length="100" mass="11651">MTRRDCVRPFLDAIVSSDLMHPYTLEYNYQFVIIFDVFIILKMKNSSITITSNTVIDSNFSCVTISQFNHTKSEPREKDQSSLVIPKQTLVYNILLFFMS</sequence>
<reference evidence="1" key="3">
    <citation type="submission" date="2000-10" db="EMBL/GenBank/DDBJ databases">
        <authorList>
            <person name="Chao Q."/>
            <person name="Brooks S."/>
            <person name="Buehler E."/>
            <person name="Johnson-Hopson C."/>
            <person name="Khan S."/>
            <person name="Kim C."/>
            <person name="Shinn P."/>
            <person name="Altafi H."/>
            <person name="Bei B."/>
            <person name="Chin C."/>
            <person name="Chiou J."/>
            <person name="Choi E."/>
            <person name="Conn L."/>
            <person name="Conway A."/>
            <person name="Gonzalez A."/>
            <person name="Hansen N."/>
            <person name="Howing B."/>
            <person name="Koo T."/>
            <person name="Lam B."/>
            <person name="Lee J."/>
            <person name="Lenz C."/>
            <person name="Li J."/>
            <person name="Liu A."/>
            <person name="Liu J."/>
            <person name="Liu S."/>
            <person name="Mukharsky N."/>
            <person name="Nguyen M."/>
            <person name="Palm C."/>
            <person name="Pham P."/>
            <person name="Sakano H."/>
            <person name="Schwartz J."/>
            <person name="Southwick A."/>
            <person name="Thaveri A."/>
            <person name="Toriumi M."/>
            <person name="Vaysberg M."/>
            <person name="Yu G."/>
            <person name="Davis R."/>
            <person name="Federspiel N."/>
            <person name="Theologis A."/>
            <person name="Ecker J."/>
        </authorList>
    </citation>
    <scope>NUCLEOTIDE SEQUENCE</scope>
</reference>
<organism evidence="1">
    <name type="scientific">Arabidopsis thaliana</name>
    <name type="common">Mouse-ear cress</name>
    <dbReference type="NCBI Taxonomy" id="3702"/>
    <lineage>
        <taxon>Eukaryota</taxon>
        <taxon>Viridiplantae</taxon>
        <taxon>Streptophyta</taxon>
        <taxon>Embryophyta</taxon>
        <taxon>Tracheophyta</taxon>
        <taxon>Spermatophyta</taxon>
        <taxon>Magnoliopsida</taxon>
        <taxon>eudicotyledons</taxon>
        <taxon>Gunneridae</taxon>
        <taxon>Pentapetalae</taxon>
        <taxon>rosids</taxon>
        <taxon>malvids</taxon>
        <taxon>Brassicales</taxon>
        <taxon>Brassicaceae</taxon>
        <taxon>Camelineae</taxon>
        <taxon>Arabidopsis</taxon>
    </lineage>
</organism>
<accession>Q9MAI4</accession>
<reference key="2">
    <citation type="journal article" date="2000" name="Nature">
        <title>Sequence and analysis of chromosome 1 of the plant Arabidopsis thaliana.</title>
        <authorList>
            <person name="Theologis A."/>
            <person name="Ecker J.R."/>
            <person name="Palm C.J."/>
            <person name="Federspiel N.A."/>
            <person name="Kaul S."/>
            <person name="White O."/>
            <person name="Alonso J."/>
            <person name="Altafi H."/>
            <person name="Araujo R."/>
            <person name="Bowman C.L."/>
            <person name="Brooks S.Y."/>
            <person name="Buehler E."/>
            <person name="Chan A."/>
            <person name="Chao Q."/>
            <person name="Chen H."/>
            <person name="Cheuk R.F."/>
            <person name="Chin C.W."/>
            <person name="Chung M.K."/>
            <person name="Conn L."/>
            <person name="Conway A.B."/>
            <person name="Conway A.R."/>
            <person name="Creasy T.H."/>
            <person name="Dewar K."/>
            <person name="Dunn P."/>
            <person name="Etgu P."/>
            <person name="Feldblyum T.V."/>
            <person name="Feng J."/>
            <person name="Fong B."/>
            <person name="Fujii C.Y."/>
            <person name="Gill J.E."/>
            <person name="Goldsmith A.D."/>
            <person name="Haas B."/>
            <person name="Hansen N.F."/>
            <person name="Hughes B."/>
            <person name="Huizar L."/>
            <person name="Hunter J.L."/>
            <person name="Jenkins J."/>
            <person name="Johnson-Hopson C."/>
            <person name="Khan S."/>
            <person name="Khaykin E."/>
            <person name="Kim C.J."/>
            <person name="Koo H.L."/>
            <person name="Kremenetskaia I."/>
            <person name="Kurtz D.B."/>
            <person name="Kwan A."/>
            <person name="Lam B."/>
            <person name="Langin-Hooper S."/>
            <person name="Lee A."/>
            <person name="Lee J.M."/>
            <person name="Lenz C.A."/>
            <person name="Li J.H."/>
            <person name="Li Y."/>
            <person name="Lin X."/>
            <person name="Liu S.X."/>
            <person name="Liu Z.A."/>
            <person name="Luros J.S."/>
            <person name="Maiti R."/>
            <person name="Marziali A."/>
            <person name="Militscher J."/>
            <person name="Miranda M."/>
            <person name="Nguyen M."/>
            <person name="Nierman W.C."/>
            <person name="Osborne B.I."/>
            <person name="Pai G."/>
            <person name="Peterson J."/>
            <person name="Pham P.K."/>
            <person name="Rizzo M."/>
            <person name="Rooney T."/>
            <person name="Rowley D."/>
            <person name="Sakano H."/>
            <person name="Salzberg S.L."/>
            <person name="Schwartz J.R."/>
            <person name="Shinn P."/>
            <person name="Southwick A.M."/>
            <person name="Sun H."/>
            <person name="Tallon L.J."/>
            <person name="Tambunga G."/>
            <person name="Toriumi M.J."/>
            <person name="Town C.D."/>
            <person name="Utterback T."/>
            <person name="Van Aken S."/>
            <person name="Vaysberg M."/>
            <person name="Vysotskaia V.S."/>
            <person name="Walker M."/>
            <person name="Wu D."/>
            <person name="Yu G."/>
            <person name="Fraser C.M."/>
            <person name="Venter J.C."/>
            <person name="Davis R.W."/>
        </authorList>
    </citation>
    <scope>NUCLEOTIDE SEQUENCE [LARGE SCALE GENOMIC DNA]</scope>
    <source>
        <strain>cv. Columbia</strain>
    </source>
</reference>
<reference evidence="1" key="1">
    <citation type="submission" date="1999-09" db="EMBL/GenBank/DDBJ databases">
        <title>Genomic sequence for Arabidopsis thaliana BAC F12M16 from chromosome I.</title>
        <authorList>
            <person name="Kim C."/>
            <person name="Brooks S."/>
            <person name="Buehler E."/>
            <person name="Chao Q."/>
            <person name="Dunn P."/>
            <person name="Khan S."/>
            <person name="Shinn P."/>
            <person name="Altafi H."/>
            <person name="Araujo R."/>
            <person name="Conn L."/>
            <person name="Conway A.B."/>
            <person name="Gonzalez A."/>
            <person name="Hansen N.F."/>
            <person name="Huizar L."/>
            <person name="Kremenetskaia I."/>
            <person name="Lenz C."/>
            <person name="Li J."/>
            <person name="Liu S."/>
            <person name="Luros S."/>
            <person name="Rowley D."/>
            <person name="Schwartz J."/>
            <person name="Toriumi M."/>
            <person name="Vysotskaia V."/>
            <person name="Yu G."/>
            <person name="Davis R.W."/>
            <person name="Federspiel N.A."/>
            <person name="Theologis A."/>
            <person name="Ecker J.R."/>
        </authorList>
    </citation>
    <scope>NUCLEOTIDE SEQUENCE</scope>
</reference>
<proteinExistence type="predicted"/>